<name>D1PI61_9FIRM</name>
<dbReference type="InterPro" id="IPR008979">
    <property type="entry name" value="Galactose-bd-like_sf"/>
</dbReference>
<dbReference type="STRING" id="411471.SUBVAR_04026"/>
<feature type="domain" description="Glycoside hydrolase family 2" evidence="6">
    <location>
        <begin position="709"/>
        <end position="787"/>
    </location>
</feature>
<sequence>MQKILFNQGWCFTRLENAGNGGEPQPVTLPHDAMLAEPRTPESAGGTNTGWFVGSDYLYEKTFTAPAEWAGQQVFVAFEGVYHRAEVWLNGEQLLFFPNGYLPFRVELTRHLRYGQENTLRVIARNADQPNSRWYSGAGIYRSVWLLLLPQEHLALDGVKIRTRDYTIPSIEVALDAPCAGDACVEILDGETLLSRQTVSLSGQVRLPLDLPGAQLWSPEHPKRYLCRVQFGQDVREIWFGIRQIRCDAKQGFCLNGQRIILRGACIHHDNGLLGAVSHPFAEERKVRLLMQAGYNAIRAAHNACSPALLDACDRLGMLVMDEYADMWYIHKTRYDYADYLPQRWQEDLKILVDRDFNHPSVVLYSIGNEVSETAQQRGIELTGQMTDYLHTMDDRPVTCGVNIFFNFLSSLGLGVYSDKNAEKEARQAEKRRGETKKKKAVGSEFFNNLAGLAGSGFMKFGATLHGSDVKTRDAFARMDVAGYNYGINRYRKDFRRYPDRVILGSETFCSDAYRFWELAKEHPALIGDFVWSGMDYLGECGIGAWEYKDYAPEFDHGPGWLTAGAGRLDITGRPNGEAAYTQVAFELSPIRIGVVPADHAGDPHSPSAWKMTNTWESWSWNGCEGRKTQVEVYARGARIALFLNGEKLGEKAPKGDCRVVFPVTYQPGVLLAVAYAADGTELCRTSLQSAQGDTRLFLCPEQSSVTPEELCYVRLRYTDGQGTLKPLTRGRIHVSVQGGTLLGLGSGCPYTETGYLTASTDTYYGEALAIVRPDGPGTVQITAESPLGTAQTQILCK</sequence>
<dbReference type="PANTHER" id="PTHR42732">
    <property type="entry name" value="BETA-GALACTOSIDASE"/>
    <property type="match status" value="1"/>
</dbReference>
<protein>
    <submittedName>
        <fullName evidence="8">Glycosyl hydrolase family 2, sugar binding domain protein</fullName>
    </submittedName>
</protein>
<evidence type="ECO:0000256" key="3">
    <source>
        <dbReference type="ARBA" id="ARBA00023295"/>
    </source>
</evidence>
<dbReference type="Pfam" id="PF18565">
    <property type="entry name" value="Glyco_hydro2_C5"/>
    <property type="match status" value="1"/>
</dbReference>
<organism evidence="8 9">
    <name type="scientific">Subdoligranulum variabile DSM 15176</name>
    <dbReference type="NCBI Taxonomy" id="411471"/>
    <lineage>
        <taxon>Bacteria</taxon>
        <taxon>Bacillati</taxon>
        <taxon>Bacillota</taxon>
        <taxon>Clostridia</taxon>
        <taxon>Eubacteriales</taxon>
        <taxon>Oscillospiraceae</taxon>
        <taxon>Subdoligranulum</taxon>
    </lineage>
</organism>
<dbReference type="InterPro" id="IPR040605">
    <property type="entry name" value="Glyco_hydro2_dom5"/>
</dbReference>
<accession>D1PI61</accession>
<dbReference type="PANTHER" id="PTHR42732:SF1">
    <property type="entry name" value="BETA-MANNOSIDASE"/>
    <property type="match status" value="1"/>
</dbReference>
<dbReference type="InterPro" id="IPR051913">
    <property type="entry name" value="GH2_Domain-Containing"/>
</dbReference>
<dbReference type="GO" id="GO:0005975">
    <property type="term" value="P:carbohydrate metabolic process"/>
    <property type="evidence" value="ECO:0007669"/>
    <property type="project" value="InterPro"/>
</dbReference>
<dbReference type="PRINTS" id="PR00132">
    <property type="entry name" value="GLHYDRLASE2"/>
</dbReference>
<dbReference type="Gene3D" id="3.20.20.80">
    <property type="entry name" value="Glycosidases"/>
    <property type="match status" value="1"/>
</dbReference>
<evidence type="ECO:0000259" key="5">
    <source>
        <dbReference type="Pfam" id="PF16355"/>
    </source>
</evidence>
<dbReference type="InterPro" id="IPR013783">
    <property type="entry name" value="Ig-like_fold"/>
</dbReference>
<dbReference type="Gene3D" id="2.60.120.260">
    <property type="entry name" value="Galactose-binding domain-like"/>
    <property type="match status" value="1"/>
</dbReference>
<dbReference type="SUPFAM" id="SSF49303">
    <property type="entry name" value="beta-Galactosidase/glucuronidase domain"/>
    <property type="match status" value="1"/>
</dbReference>
<feature type="domain" description="Beta-mannosidase-like galactose-binding" evidence="7">
    <location>
        <begin position="48"/>
        <end position="127"/>
    </location>
</feature>
<dbReference type="Gene3D" id="2.60.40.10">
    <property type="entry name" value="Immunoglobulins"/>
    <property type="match status" value="2"/>
</dbReference>
<dbReference type="Proteomes" id="UP000003438">
    <property type="component" value="Unassembled WGS sequence"/>
</dbReference>
<keyword evidence="2 8" id="KW-0378">Hydrolase</keyword>
<dbReference type="SUPFAM" id="SSF49785">
    <property type="entry name" value="Galactose-binding domain-like"/>
    <property type="match status" value="1"/>
</dbReference>
<feature type="domain" description="DUF4982" evidence="5">
    <location>
        <begin position="626"/>
        <end position="683"/>
    </location>
</feature>
<comment type="caution">
    <text evidence="8">The sequence shown here is derived from an EMBL/GenBank/DDBJ whole genome shotgun (WGS) entry which is preliminary data.</text>
</comment>
<dbReference type="Pfam" id="PF02836">
    <property type="entry name" value="Glyco_hydro_2_C"/>
    <property type="match status" value="1"/>
</dbReference>
<keyword evidence="9" id="KW-1185">Reference proteome</keyword>
<dbReference type="OrthoDB" id="9762066at2"/>
<evidence type="ECO:0000256" key="1">
    <source>
        <dbReference type="ARBA" id="ARBA00007401"/>
    </source>
</evidence>
<reference evidence="8" key="1">
    <citation type="submission" date="2009-12" db="EMBL/GenBank/DDBJ databases">
        <authorList>
            <person name="Weinstock G."/>
            <person name="Sodergren E."/>
            <person name="Clifton S."/>
            <person name="Fulton L."/>
            <person name="Fulton B."/>
            <person name="Courtney L."/>
            <person name="Fronick C."/>
            <person name="Harrison M."/>
            <person name="Strong C."/>
            <person name="Farmer C."/>
            <person name="Delahaunty K."/>
            <person name="Markovic C."/>
            <person name="Hall O."/>
            <person name="Minx P."/>
            <person name="Tomlinson C."/>
            <person name="Mitreva M."/>
            <person name="Nelson J."/>
            <person name="Hou S."/>
            <person name="Wollam A."/>
            <person name="Pepin K.H."/>
            <person name="Johnson M."/>
            <person name="Bhonagiri V."/>
            <person name="Nash W.E."/>
            <person name="Warren W."/>
            <person name="Chinwalla A."/>
            <person name="Mardis E.R."/>
            <person name="Wilson R.K."/>
        </authorList>
    </citation>
    <scope>NUCLEOTIDE SEQUENCE [LARGE SCALE GENOMIC DNA]</scope>
    <source>
        <strain evidence="8">DSM 15176</strain>
    </source>
</reference>
<feature type="domain" description="Glycoside hydrolase family 2 catalytic" evidence="4">
    <location>
        <begin position="251"/>
        <end position="448"/>
    </location>
</feature>
<dbReference type="InterPro" id="IPR054593">
    <property type="entry name" value="Beta-mannosidase-like_N2"/>
</dbReference>
<evidence type="ECO:0000259" key="4">
    <source>
        <dbReference type="Pfam" id="PF02836"/>
    </source>
</evidence>
<comment type="similarity">
    <text evidence="1">Belongs to the glycosyl hydrolase 2 family.</text>
</comment>
<evidence type="ECO:0000313" key="9">
    <source>
        <dbReference type="Proteomes" id="UP000003438"/>
    </source>
</evidence>
<dbReference type="SUPFAM" id="SSF51445">
    <property type="entry name" value="(Trans)glycosidases"/>
    <property type="match status" value="1"/>
</dbReference>
<dbReference type="InterPro" id="IPR032311">
    <property type="entry name" value="DUF4982"/>
</dbReference>
<dbReference type="InterPro" id="IPR006101">
    <property type="entry name" value="Glyco_hydro_2"/>
</dbReference>
<evidence type="ECO:0000259" key="7">
    <source>
        <dbReference type="Pfam" id="PF22666"/>
    </source>
</evidence>
<dbReference type="Pfam" id="PF22666">
    <property type="entry name" value="Glyco_hydro_2_N2"/>
    <property type="match status" value="1"/>
</dbReference>
<dbReference type="GO" id="GO:0004553">
    <property type="term" value="F:hydrolase activity, hydrolyzing O-glycosyl compounds"/>
    <property type="evidence" value="ECO:0007669"/>
    <property type="project" value="InterPro"/>
</dbReference>
<dbReference type="EMBL" id="ACBY02000004">
    <property type="protein sequence ID" value="EFB77616.1"/>
    <property type="molecule type" value="Genomic_DNA"/>
</dbReference>
<dbReference type="RefSeq" id="WP_007045473.1">
    <property type="nucleotide sequence ID" value="NZ_GG704769.1"/>
</dbReference>
<keyword evidence="3" id="KW-0326">Glycosidase</keyword>
<dbReference type="Pfam" id="PF16355">
    <property type="entry name" value="DUF4982"/>
    <property type="match status" value="1"/>
</dbReference>
<dbReference type="CAZy" id="GH2">
    <property type="family name" value="Glycoside Hydrolase Family 2"/>
</dbReference>
<dbReference type="AlphaFoldDB" id="D1PI61"/>
<dbReference type="HOGENOM" id="CLU_006501_0_1_9"/>
<evidence type="ECO:0000256" key="2">
    <source>
        <dbReference type="ARBA" id="ARBA00022801"/>
    </source>
</evidence>
<gene>
    <name evidence="8" type="ORF">SUBVAR_04026</name>
</gene>
<dbReference type="InterPro" id="IPR006103">
    <property type="entry name" value="Glyco_hydro_2_cat"/>
</dbReference>
<dbReference type="eggNOG" id="COG3250">
    <property type="taxonomic scope" value="Bacteria"/>
</dbReference>
<evidence type="ECO:0000313" key="8">
    <source>
        <dbReference type="EMBL" id="EFB77616.1"/>
    </source>
</evidence>
<dbReference type="InterPro" id="IPR017853">
    <property type="entry name" value="GH"/>
</dbReference>
<proteinExistence type="inferred from homology"/>
<evidence type="ECO:0000259" key="6">
    <source>
        <dbReference type="Pfam" id="PF18565"/>
    </source>
</evidence>
<dbReference type="InterPro" id="IPR036156">
    <property type="entry name" value="Beta-gal/glucu_dom_sf"/>
</dbReference>